<dbReference type="RefSeq" id="WP_006303859.1">
    <property type="nucleotide sequence ID" value="NZ_AEDQ01000016.1"/>
</dbReference>
<gene>
    <name evidence="1" type="ORF">HMPREF9248_0453</name>
</gene>
<dbReference type="Proteomes" id="UP000004431">
    <property type="component" value="Unassembled WGS sequence"/>
</dbReference>
<dbReference type="EMBL" id="AEDQ01000016">
    <property type="protein sequence ID" value="EFL44453.1"/>
    <property type="molecule type" value="Genomic_DNA"/>
</dbReference>
<dbReference type="InterPro" id="IPR007337">
    <property type="entry name" value="RelB/DinJ"/>
</dbReference>
<keyword evidence="2" id="KW-1185">Reference proteome</keyword>
<sequence>MAKTSAFYARIDTSLKENAEGILSALGITPSSALQMFYKQVVLQKGLPFEPRLPYAAPTAIGDLSKEELDAELYKGLDSLKAGRVYTADEMDEEFSGKYQV</sequence>
<dbReference type="NCBIfam" id="TIGR02384">
    <property type="entry name" value="RelB_DinJ"/>
    <property type="match status" value="1"/>
</dbReference>
<organism evidence="1 2">
    <name type="scientific">Fannyhessea vaginae PB189-T1-4</name>
    <dbReference type="NCBI Taxonomy" id="866774"/>
    <lineage>
        <taxon>Bacteria</taxon>
        <taxon>Bacillati</taxon>
        <taxon>Actinomycetota</taxon>
        <taxon>Coriobacteriia</taxon>
        <taxon>Coriobacteriales</taxon>
        <taxon>Atopobiaceae</taxon>
        <taxon>Fannyhessea</taxon>
    </lineage>
</organism>
<comment type="caution">
    <text evidence="1">The sequence shown here is derived from an EMBL/GenBank/DDBJ whole genome shotgun (WGS) entry which is preliminary data.</text>
</comment>
<evidence type="ECO:0000313" key="1">
    <source>
        <dbReference type="EMBL" id="EFL44453.1"/>
    </source>
</evidence>
<dbReference type="Pfam" id="PF04221">
    <property type="entry name" value="RelB"/>
    <property type="match status" value="1"/>
</dbReference>
<protein>
    <submittedName>
        <fullName evidence="1">Addiction module antitoxin, RelB/DinJ family</fullName>
    </submittedName>
</protein>
<dbReference type="InterPro" id="IPR013321">
    <property type="entry name" value="Arc_rbn_hlx_hlx"/>
</dbReference>
<reference evidence="1 2" key="1">
    <citation type="submission" date="2010-08" db="EMBL/GenBank/DDBJ databases">
        <authorList>
            <person name="Durkin A.S."/>
            <person name="Madupu R."/>
            <person name="Torralba M."/>
            <person name="Gillis M."/>
            <person name="Methe B."/>
            <person name="Sutton G."/>
            <person name="Nelson K.E."/>
        </authorList>
    </citation>
    <scope>NUCLEOTIDE SEQUENCE [LARGE SCALE GENOMIC DNA]</scope>
    <source>
        <strain evidence="1 2">PB189-T1-4</strain>
    </source>
</reference>
<accession>A0ABN0B110</accession>
<name>A0ABN0B110_9ACTN</name>
<dbReference type="Gene3D" id="1.10.1220.10">
    <property type="entry name" value="Met repressor-like"/>
    <property type="match status" value="1"/>
</dbReference>
<evidence type="ECO:0000313" key="2">
    <source>
        <dbReference type="Proteomes" id="UP000004431"/>
    </source>
</evidence>
<proteinExistence type="predicted"/>